<dbReference type="GO" id="GO:0006633">
    <property type="term" value="P:fatty acid biosynthetic process"/>
    <property type="evidence" value="ECO:0007669"/>
    <property type="project" value="TreeGrafter"/>
</dbReference>
<dbReference type="Proteomes" id="UP000016930">
    <property type="component" value="Unassembled WGS sequence"/>
</dbReference>
<dbReference type="OrthoDB" id="498125at2759"/>
<dbReference type="PROSITE" id="PS00061">
    <property type="entry name" value="ADH_SHORT"/>
    <property type="match status" value="1"/>
</dbReference>
<gene>
    <name evidence="4" type="ORF">CERSUDRAFT_117552</name>
</gene>
<dbReference type="PRINTS" id="PR00080">
    <property type="entry name" value="SDRFAMILY"/>
</dbReference>
<dbReference type="InterPro" id="IPR036291">
    <property type="entry name" value="NAD(P)-bd_dom_sf"/>
</dbReference>
<accession>M2QPF2</accession>
<evidence type="ECO:0000256" key="3">
    <source>
        <dbReference type="RuleBase" id="RU000363"/>
    </source>
</evidence>
<dbReference type="SUPFAM" id="SSF51735">
    <property type="entry name" value="NAD(P)-binding Rossmann-fold domains"/>
    <property type="match status" value="1"/>
</dbReference>
<dbReference type="PRINTS" id="PR00081">
    <property type="entry name" value="GDHRDH"/>
</dbReference>
<dbReference type="Gene3D" id="3.40.50.720">
    <property type="entry name" value="NAD(P)-binding Rossmann-like Domain"/>
    <property type="match status" value="1"/>
</dbReference>
<dbReference type="InterPro" id="IPR020904">
    <property type="entry name" value="Sc_DH/Rdtase_CS"/>
</dbReference>
<protein>
    <recommendedName>
        <fullName evidence="6">NAD(P)-binding protein</fullName>
    </recommendedName>
</protein>
<evidence type="ECO:0000313" key="4">
    <source>
        <dbReference type="EMBL" id="EMD34045.1"/>
    </source>
</evidence>
<dbReference type="InterPro" id="IPR002347">
    <property type="entry name" value="SDR_fam"/>
</dbReference>
<dbReference type="GO" id="GO:0016616">
    <property type="term" value="F:oxidoreductase activity, acting on the CH-OH group of donors, NAD or NADP as acceptor"/>
    <property type="evidence" value="ECO:0007669"/>
    <property type="project" value="TreeGrafter"/>
</dbReference>
<reference evidence="4 5" key="1">
    <citation type="journal article" date="2012" name="Proc. Natl. Acad. Sci. U.S.A.">
        <title>Comparative genomics of Ceriporiopsis subvermispora and Phanerochaete chrysosporium provide insight into selective ligninolysis.</title>
        <authorList>
            <person name="Fernandez-Fueyo E."/>
            <person name="Ruiz-Duenas F.J."/>
            <person name="Ferreira P."/>
            <person name="Floudas D."/>
            <person name="Hibbett D.S."/>
            <person name="Canessa P."/>
            <person name="Larrondo L.F."/>
            <person name="James T.Y."/>
            <person name="Seelenfreund D."/>
            <person name="Lobos S."/>
            <person name="Polanco R."/>
            <person name="Tello M."/>
            <person name="Honda Y."/>
            <person name="Watanabe T."/>
            <person name="Watanabe T."/>
            <person name="Ryu J.S."/>
            <person name="Kubicek C.P."/>
            <person name="Schmoll M."/>
            <person name="Gaskell J."/>
            <person name="Hammel K.E."/>
            <person name="St John F.J."/>
            <person name="Vanden Wymelenberg A."/>
            <person name="Sabat G."/>
            <person name="Splinter BonDurant S."/>
            <person name="Syed K."/>
            <person name="Yadav J.S."/>
            <person name="Doddapaneni H."/>
            <person name="Subramanian V."/>
            <person name="Lavin J.L."/>
            <person name="Oguiza J.A."/>
            <person name="Perez G."/>
            <person name="Pisabarro A.G."/>
            <person name="Ramirez L."/>
            <person name="Santoyo F."/>
            <person name="Master E."/>
            <person name="Coutinho P.M."/>
            <person name="Henrissat B."/>
            <person name="Lombard V."/>
            <person name="Magnuson J.K."/>
            <person name="Kuees U."/>
            <person name="Hori C."/>
            <person name="Igarashi K."/>
            <person name="Samejima M."/>
            <person name="Held B.W."/>
            <person name="Barry K.W."/>
            <person name="LaButti K.M."/>
            <person name="Lapidus A."/>
            <person name="Lindquist E.A."/>
            <person name="Lucas S.M."/>
            <person name="Riley R."/>
            <person name="Salamov A.A."/>
            <person name="Hoffmeister D."/>
            <person name="Schwenk D."/>
            <person name="Hadar Y."/>
            <person name="Yarden O."/>
            <person name="de Vries R.P."/>
            <person name="Wiebenga A."/>
            <person name="Stenlid J."/>
            <person name="Eastwood D."/>
            <person name="Grigoriev I.V."/>
            <person name="Berka R.M."/>
            <person name="Blanchette R.A."/>
            <person name="Kersten P."/>
            <person name="Martinez A.T."/>
            <person name="Vicuna R."/>
            <person name="Cullen D."/>
        </authorList>
    </citation>
    <scope>NUCLEOTIDE SEQUENCE [LARGE SCALE GENOMIC DNA]</scope>
    <source>
        <strain evidence="4 5">B</strain>
    </source>
</reference>
<keyword evidence="5" id="KW-1185">Reference proteome</keyword>
<dbReference type="FunFam" id="3.40.50.720:FF:000084">
    <property type="entry name" value="Short-chain dehydrogenase reductase"/>
    <property type="match status" value="1"/>
</dbReference>
<evidence type="ECO:0008006" key="6">
    <source>
        <dbReference type="Google" id="ProtNLM"/>
    </source>
</evidence>
<dbReference type="EMBL" id="KB445804">
    <property type="protein sequence ID" value="EMD34045.1"/>
    <property type="molecule type" value="Genomic_DNA"/>
</dbReference>
<sequence>MAASAVKASLGRIAFVTGGAQGIGRAIATRLAKEGYDISIAEIPSGVVRAQEVKKEIESYGRKAITVTADIRDPKQIYSAIQETVETLGPKLFVSVANAGVTQVKPLLECEPEWMENEVRLNLLGLMNTHVAAARQMVKQGFGGRILGAGSIASYRTAANLGPYGATKFAVRGFTEAAANEWAQYGIRVNAYAPGIVDTPMWDHIDQELARIENIPVGEAKAKRVKRDIKLGRIQEPEDVAKLVSFLVSDEGEYITGQTIKTCGGASL</sequence>
<comment type="similarity">
    <text evidence="1 3">Belongs to the short-chain dehydrogenases/reductases (SDR) family.</text>
</comment>
<keyword evidence="2" id="KW-0521">NADP</keyword>
<dbReference type="HOGENOM" id="CLU_010194_1_0_1"/>
<evidence type="ECO:0000256" key="1">
    <source>
        <dbReference type="ARBA" id="ARBA00006484"/>
    </source>
</evidence>
<name>M2QPF2_CERS8</name>
<proteinExistence type="inferred from homology"/>
<dbReference type="Pfam" id="PF00106">
    <property type="entry name" value="adh_short"/>
    <property type="match status" value="1"/>
</dbReference>
<dbReference type="STRING" id="914234.M2QPF2"/>
<dbReference type="AlphaFoldDB" id="M2QPF2"/>
<dbReference type="PANTHER" id="PTHR42760">
    <property type="entry name" value="SHORT-CHAIN DEHYDROGENASES/REDUCTASES FAMILY MEMBER"/>
    <property type="match status" value="1"/>
</dbReference>
<evidence type="ECO:0000313" key="5">
    <source>
        <dbReference type="Proteomes" id="UP000016930"/>
    </source>
</evidence>
<dbReference type="GO" id="GO:0048038">
    <property type="term" value="F:quinone binding"/>
    <property type="evidence" value="ECO:0007669"/>
    <property type="project" value="TreeGrafter"/>
</dbReference>
<evidence type="ECO:0000256" key="2">
    <source>
        <dbReference type="ARBA" id="ARBA00022857"/>
    </source>
</evidence>
<dbReference type="PANTHER" id="PTHR42760:SF121">
    <property type="entry name" value="3-OXOACYL-(ACYL-CARRIER-PROTEIN) REDUCTASE"/>
    <property type="match status" value="1"/>
</dbReference>
<organism evidence="4 5">
    <name type="scientific">Ceriporiopsis subvermispora (strain B)</name>
    <name type="common">White-rot fungus</name>
    <name type="synonym">Gelatoporia subvermispora</name>
    <dbReference type="NCBI Taxonomy" id="914234"/>
    <lineage>
        <taxon>Eukaryota</taxon>
        <taxon>Fungi</taxon>
        <taxon>Dikarya</taxon>
        <taxon>Basidiomycota</taxon>
        <taxon>Agaricomycotina</taxon>
        <taxon>Agaricomycetes</taxon>
        <taxon>Polyporales</taxon>
        <taxon>Gelatoporiaceae</taxon>
        <taxon>Gelatoporia</taxon>
    </lineage>
</organism>